<gene>
    <name evidence="3" type="ORF">RHS01_08658</name>
</gene>
<evidence type="ECO:0000259" key="2">
    <source>
        <dbReference type="Pfam" id="PF14200"/>
    </source>
</evidence>
<dbReference type="InterPro" id="IPR000772">
    <property type="entry name" value="Ricin_B_lectin"/>
</dbReference>
<feature type="domain" description="Ricin B lectin" evidence="2">
    <location>
        <begin position="4"/>
        <end position="62"/>
    </location>
</feature>
<dbReference type="Proteomes" id="UP000614334">
    <property type="component" value="Unassembled WGS sequence"/>
</dbReference>
<protein>
    <recommendedName>
        <fullName evidence="2">Ricin B lectin domain-containing protein</fullName>
    </recommendedName>
</protein>
<proteinExistence type="predicted"/>
<sequence length="305" mass="33373">MSLSAGVYRIKNVDSGTYLVLPSSAKDTVIVCAAAPATDKKSLWRLVPSGGKFKLKNLEFNQECTIQGTTYAVAAASGYEWNFLSAGGGAHYIDSGINGVVIQKQKSSDKAELGAVTGANHQKWVFETAKSRIRLWRRRRRRRRRRGGGGGGGGGEVEPYDPREDALHVPEGTYVIENVQSGTVIDLERMIPGDNVKIFGFGSNGGANQKWEVKRSGVAPAVTLRCVATSKYAAFSTLKSGTELRSASTAQEYFIIPADKGYYITTVKKPGYVYELTEGSSKDETPIKLVINYGQDRQKWLFKRI</sequence>
<dbReference type="Pfam" id="PF14200">
    <property type="entry name" value="RicinB_lectin_2"/>
    <property type="match status" value="2"/>
</dbReference>
<dbReference type="InterPro" id="IPR035992">
    <property type="entry name" value="Ricin_B-like_lectins"/>
</dbReference>
<feature type="domain" description="Ricin B lectin" evidence="2">
    <location>
        <begin position="207"/>
        <end position="289"/>
    </location>
</feature>
<dbReference type="EMBL" id="JACYCF010000018">
    <property type="protein sequence ID" value="KAF8751109.1"/>
    <property type="molecule type" value="Genomic_DNA"/>
</dbReference>
<evidence type="ECO:0000256" key="1">
    <source>
        <dbReference type="SAM" id="MobiDB-lite"/>
    </source>
</evidence>
<dbReference type="CDD" id="cd23455">
    <property type="entry name" value="beta-trefoil_Ricin_RSA"/>
    <property type="match status" value="1"/>
</dbReference>
<accession>A0A8H7M424</accession>
<reference evidence="3" key="1">
    <citation type="submission" date="2020-09" db="EMBL/GenBank/DDBJ databases">
        <title>Comparative genome analyses of four rice-infecting Rhizoctonia solani isolates reveal extensive enrichment of homogalacturonan modification genes.</title>
        <authorList>
            <person name="Lee D.-Y."/>
            <person name="Jeon J."/>
            <person name="Kim K.-T."/>
            <person name="Cheong K."/>
            <person name="Song H."/>
            <person name="Choi G."/>
            <person name="Ko J."/>
            <person name="Opiyo S.O."/>
            <person name="Zuo S."/>
            <person name="Madhav S."/>
            <person name="Lee Y.-H."/>
            <person name="Wang G.-L."/>
        </authorList>
    </citation>
    <scope>NUCLEOTIDE SEQUENCE</scope>
    <source>
        <strain evidence="3">AG1-IA B2</strain>
    </source>
</reference>
<dbReference type="SUPFAM" id="SSF50370">
    <property type="entry name" value="Ricin B-like lectins"/>
    <property type="match status" value="2"/>
</dbReference>
<feature type="region of interest" description="Disordered" evidence="1">
    <location>
        <begin position="139"/>
        <end position="163"/>
    </location>
</feature>
<dbReference type="Gene3D" id="2.80.10.50">
    <property type="match status" value="2"/>
</dbReference>
<dbReference type="PROSITE" id="PS50231">
    <property type="entry name" value="RICIN_B_LECTIN"/>
    <property type="match status" value="1"/>
</dbReference>
<name>A0A8H7M424_9AGAM</name>
<dbReference type="AlphaFoldDB" id="A0A8H7M424"/>
<evidence type="ECO:0000313" key="3">
    <source>
        <dbReference type="EMBL" id="KAF8751109.1"/>
    </source>
</evidence>
<comment type="caution">
    <text evidence="3">The sequence shown here is derived from an EMBL/GenBank/DDBJ whole genome shotgun (WGS) entry which is preliminary data.</text>
</comment>
<evidence type="ECO:0000313" key="4">
    <source>
        <dbReference type="Proteomes" id="UP000614334"/>
    </source>
</evidence>
<organism evidence="3 4">
    <name type="scientific">Rhizoctonia solani</name>
    <dbReference type="NCBI Taxonomy" id="456999"/>
    <lineage>
        <taxon>Eukaryota</taxon>
        <taxon>Fungi</taxon>
        <taxon>Dikarya</taxon>
        <taxon>Basidiomycota</taxon>
        <taxon>Agaricomycotina</taxon>
        <taxon>Agaricomycetes</taxon>
        <taxon>Cantharellales</taxon>
        <taxon>Ceratobasidiaceae</taxon>
        <taxon>Rhizoctonia</taxon>
    </lineage>
</organism>